<reference evidence="2 3" key="1">
    <citation type="submission" date="2017-06" db="EMBL/GenBank/DDBJ databases">
        <title>Origin of plasmid-mediated fosfomycin resistance gene fosA3.</title>
        <authorList>
            <person name="Ito R."/>
            <person name="Pacey M.P."/>
            <person name="Doi Y."/>
        </authorList>
    </citation>
    <scope>NUCLEOTIDE SEQUENCE [LARGE SCALE GENOMIC DNA]</scope>
    <source>
        <strain evidence="2 3">YDC799</strain>
    </source>
</reference>
<dbReference type="Proteomes" id="UP000197098">
    <property type="component" value="Chromosome"/>
</dbReference>
<accession>A0A248KKD8</accession>
<proteinExistence type="predicted"/>
<protein>
    <recommendedName>
        <fullName evidence="1">Putative cyclic diguanylate phosphodiesterase CSS motif-containing domain-containing protein</fullName>
    </recommendedName>
</protein>
<evidence type="ECO:0000313" key="3">
    <source>
        <dbReference type="Proteomes" id="UP000197098"/>
    </source>
</evidence>
<evidence type="ECO:0000259" key="1">
    <source>
        <dbReference type="Pfam" id="PF12792"/>
    </source>
</evidence>
<organism evidence="2 3">
    <name type="scientific">Kluyvera genomosp. 3</name>
    <dbReference type="NCBI Taxonomy" id="2774055"/>
    <lineage>
        <taxon>Bacteria</taxon>
        <taxon>Pseudomonadati</taxon>
        <taxon>Pseudomonadota</taxon>
        <taxon>Gammaproteobacteria</taxon>
        <taxon>Enterobacterales</taxon>
        <taxon>Enterobacteriaceae</taxon>
        <taxon>Kluyvera</taxon>
    </lineage>
</organism>
<gene>
    <name evidence="2" type="ORF">CEW81_19390</name>
</gene>
<sequence>MSLRRKVLPALLALLVLCSGVLSSLMQWKQDEKKVRENALNDLISIIDAEFESAQAMAALAESYIGKTCNDEVVRSLSRMNASVEFIRSINIIENGEWSCSSLEGRQSLGINSAGTTTRTLMIQYVNRQRTEMYMTYFPVKEQVVAVAIYKAAIDKILYDFSRDENIEAQFLLEPINNPVMQAGSASFPFWITFNTQESWGII</sequence>
<evidence type="ECO:0000313" key="2">
    <source>
        <dbReference type="EMBL" id="ASG64027.1"/>
    </source>
</evidence>
<name>A0A248KKD8_9ENTR</name>
<dbReference type="InterPro" id="IPR024744">
    <property type="entry name" value="CSS-motif_dom"/>
</dbReference>
<dbReference type="Pfam" id="PF12792">
    <property type="entry name" value="CSS-motif"/>
    <property type="match status" value="1"/>
</dbReference>
<dbReference type="AlphaFoldDB" id="A0A248KKD8"/>
<feature type="domain" description="Putative cyclic diguanylate phosphodiesterase CSS motif-containing" evidence="1">
    <location>
        <begin position="44"/>
        <end position="119"/>
    </location>
</feature>
<dbReference type="EMBL" id="CP022114">
    <property type="protein sequence ID" value="ASG64027.1"/>
    <property type="molecule type" value="Genomic_DNA"/>
</dbReference>